<evidence type="ECO:0008006" key="4">
    <source>
        <dbReference type="Google" id="ProtNLM"/>
    </source>
</evidence>
<evidence type="ECO:0000256" key="1">
    <source>
        <dbReference type="SAM" id="MobiDB-lite"/>
    </source>
</evidence>
<reference evidence="2 3" key="1">
    <citation type="journal article" date="2022" name="bioRxiv">
        <title>Genomics of Preaxostyla Flagellates Illuminates Evolutionary Transitions and the Path Towards Mitochondrial Loss.</title>
        <authorList>
            <person name="Novak L.V.F."/>
            <person name="Treitli S.C."/>
            <person name="Pyrih J."/>
            <person name="Halakuc P."/>
            <person name="Pipaliya S.V."/>
            <person name="Vacek V."/>
            <person name="Brzon O."/>
            <person name="Soukal P."/>
            <person name="Eme L."/>
            <person name="Dacks J.B."/>
            <person name="Karnkowska A."/>
            <person name="Elias M."/>
            <person name="Hampl V."/>
        </authorList>
    </citation>
    <scope>NUCLEOTIDE SEQUENCE [LARGE SCALE GENOMIC DNA]</scope>
    <source>
        <strain evidence="2">NAU3</strain>
        <tissue evidence="2">Gut</tissue>
    </source>
</reference>
<protein>
    <recommendedName>
        <fullName evidence="4">SH3 domain-containing protein</fullName>
    </recommendedName>
</protein>
<dbReference type="InterPro" id="IPR035979">
    <property type="entry name" value="RBD_domain_sf"/>
</dbReference>
<gene>
    <name evidence="2" type="ORF">BLNAU_8645</name>
</gene>
<dbReference type="Proteomes" id="UP001281761">
    <property type="component" value="Unassembled WGS sequence"/>
</dbReference>
<dbReference type="EMBL" id="JARBJD010000056">
    <property type="protein sequence ID" value="KAK2956422.1"/>
    <property type="molecule type" value="Genomic_DNA"/>
</dbReference>
<feature type="compositionally biased region" description="Pro residues" evidence="1">
    <location>
        <begin position="585"/>
        <end position="596"/>
    </location>
</feature>
<dbReference type="Gene3D" id="2.60.120.920">
    <property type="match status" value="1"/>
</dbReference>
<sequence>MHPSNWVEVENRTTKCTGLVPLWSLHTSYSHYGYGVHSSRFVRPIEIFVENLPLDITTQEIIHLCQEKATILTCYIFPQHPAVIAPRALLHCYLNEPFSVFKEQLESNPIRNSTPVVTFFPRLRNTTFSVFNFSEKHPQYATVIAGQEVEIIEPTVNGKIKVRVLDTNAVGYLPCDHLFHTEFRLASSTLHYSFAFLVLKRPEQMPEVIAHGNTLMFDGCHPMASVASIDRMKSIRIQNLPSSVTPLMIKSFYEDLDVVEVFIFETDRLGVSDAIVAFSNGEDKDTALQKPPKLSLFGIPSSVVPVDYIDYKWTFPFQTIPLPGFPGSPPLFDYVPVPPSTFRLSLNTERISSLHTWKRSVQTFLSSFGHLRRLNFFPPPRDKKSISLLVTIHLSIPEDVFVHQLRNNSNENVRFLVEKAPTILPPQNITTIPNATVVIYTNPQTQQLMSLDVQAGDVVVLLGIVNFHHIFVQNTRSNEEGVVPTAVLDQDQFSKISEEDKSIGVQTSFEIANLPKGFRLNQLVYHLGPYGRDITTAQNESILPPQVVQISMTLTVAPSTFLRNFNKQEIYQTRPIARMLSVQPKPLPQPNNPPSAQPTQPEVPTLNVTTVREDYDGTAVDGGDYAILSVKKGTQVYKLKEVNGWMEVRLIGSDDQGLVPLRILTDTSISTSELSFQVQNRPVSLICPTPDYFVTHDNVISRTAFDKNTGGIPRQHTIFLKKPFENGLWSIEIKLLNRGRKLDMMFGVMDAENPMPTPKQAIGLHIPRSASYHMAGKINVLTQRSSRFKSDAQRINPGSIVRMELDLQTPYQSGTTNTARTVRFFHNHQETKSLVTGLPRSLLLGVSLFGENTSVAFLHIGQRSSPTPLSHELVPVAFLDEDPSPTT</sequence>
<comment type="caution">
    <text evidence="2">The sequence shown here is derived from an EMBL/GenBank/DDBJ whole genome shotgun (WGS) entry which is preliminary data.</text>
</comment>
<dbReference type="InterPro" id="IPR043136">
    <property type="entry name" value="B30.2/SPRY_sf"/>
</dbReference>
<accession>A0ABQ9XY77</accession>
<evidence type="ECO:0000313" key="3">
    <source>
        <dbReference type="Proteomes" id="UP001281761"/>
    </source>
</evidence>
<evidence type="ECO:0000313" key="2">
    <source>
        <dbReference type="EMBL" id="KAK2956422.1"/>
    </source>
</evidence>
<proteinExistence type="predicted"/>
<keyword evidence="3" id="KW-1185">Reference proteome</keyword>
<dbReference type="SUPFAM" id="SSF54928">
    <property type="entry name" value="RNA-binding domain, RBD"/>
    <property type="match status" value="1"/>
</dbReference>
<organism evidence="2 3">
    <name type="scientific">Blattamonas nauphoetae</name>
    <dbReference type="NCBI Taxonomy" id="2049346"/>
    <lineage>
        <taxon>Eukaryota</taxon>
        <taxon>Metamonada</taxon>
        <taxon>Preaxostyla</taxon>
        <taxon>Oxymonadida</taxon>
        <taxon>Blattamonas</taxon>
    </lineage>
</organism>
<feature type="region of interest" description="Disordered" evidence="1">
    <location>
        <begin position="582"/>
        <end position="604"/>
    </location>
</feature>
<name>A0ABQ9XY77_9EUKA</name>